<dbReference type="Proteomes" id="UP000006727">
    <property type="component" value="Chromosome 20"/>
</dbReference>
<proteinExistence type="predicted"/>
<dbReference type="EMBL" id="ABEU02000020">
    <property type="protein sequence ID" value="PNR33174.1"/>
    <property type="molecule type" value="Genomic_DNA"/>
</dbReference>
<dbReference type="AlphaFoldDB" id="A0A2K1IV69"/>
<evidence type="ECO:0000313" key="4">
    <source>
        <dbReference type="Proteomes" id="UP000006727"/>
    </source>
</evidence>
<reference evidence="2 4" key="2">
    <citation type="journal article" date="2018" name="Plant J.">
        <title>The Physcomitrella patens chromosome-scale assembly reveals moss genome structure and evolution.</title>
        <authorList>
            <person name="Lang D."/>
            <person name="Ullrich K.K."/>
            <person name="Murat F."/>
            <person name="Fuchs J."/>
            <person name="Jenkins J."/>
            <person name="Haas F.B."/>
            <person name="Piednoel M."/>
            <person name="Gundlach H."/>
            <person name="Van Bel M."/>
            <person name="Meyberg R."/>
            <person name="Vives C."/>
            <person name="Morata J."/>
            <person name="Symeonidi A."/>
            <person name="Hiss M."/>
            <person name="Muchero W."/>
            <person name="Kamisugi Y."/>
            <person name="Saleh O."/>
            <person name="Blanc G."/>
            <person name="Decker E.L."/>
            <person name="van Gessel N."/>
            <person name="Grimwood J."/>
            <person name="Hayes R.D."/>
            <person name="Graham S.W."/>
            <person name="Gunter L.E."/>
            <person name="McDaniel S.F."/>
            <person name="Hoernstein S.N.W."/>
            <person name="Larsson A."/>
            <person name="Li F.W."/>
            <person name="Perroud P.F."/>
            <person name="Phillips J."/>
            <person name="Ranjan P."/>
            <person name="Rokshar D.S."/>
            <person name="Rothfels C.J."/>
            <person name="Schneider L."/>
            <person name="Shu S."/>
            <person name="Stevenson D.W."/>
            <person name="Thummler F."/>
            <person name="Tillich M."/>
            <person name="Villarreal Aguilar J.C."/>
            <person name="Widiez T."/>
            <person name="Wong G.K."/>
            <person name="Wymore A."/>
            <person name="Zhang Y."/>
            <person name="Zimmer A.D."/>
            <person name="Quatrano R.S."/>
            <person name="Mayer K.F.X."/>
            <person name="Goodstein D."/>
            <person name="Casacuberta J.M."/>
            <person name="Vandepoele K."/>
            <person name="Reski R."/>
            <person name="Cuming A.C."/>
            <person name="Tuskan G.A."/>
            <person name="Maumus F."/>
            <person name="Salse J."/>
            <person name="Schmutz J."/>
            <person name="Rensing S.A."/>
        </authorList>
    </citation>
    <scope>NUCLEOTIDE SEQUENCE [LARGE SCALE GENOMIC DNA]</scope>
    <source>
        <strain evidence="3 4">cv. Gransden 2004</strain>
    </source>
</reference>
<accession>A0A2K1IV69</accession>
<feature type="region of interest" description="Disordered" evidence="1">
    <location>
        <begin position="1"/>
        <end position="20"/>
    </location>
</feature>
<evidence type="ECO:0008006" key="5">
    <source>
        <dbReference type="Google" id="ProtNLM"/>
    </source>
</evidence>
<evidence type="ECO:0000313" key="3">
    <source>
        <dbReference type="EnsemblPlants" id="Pp3c20_14360V3.1"/>
    </source>
</evidence>
<dbReference type="EnsemblPlants" id="Pp3c20_14360V3.1">
    <property type="protein sequence ID" value="Pp3c20_14360V3.1"/>
    <property type="gene ID" value="Pp3c20_14360"/>
</dbReference>
<evidence type="ECO:0000256" key="1">
    <source>
        <dbReference type="SAM" id="MobiDB-lite"/>
    </source>
</evidence>
<name>A0A2K1IV69_PHYPA</name>
<sequence length="46" mass="5121">MDKLPNDDVPFPAGVTPPADEIDEANQEQLLANQDKWTDLGLRTIQ</sequence>
<reference evidence="3" key="3">
    <citation type="submission" date="2020-12" db="UniProtKB">
        <authorList>
            <consortium name="EnsemblPlants"/>
        </authorList>
    </citation>
    <scope>IDENTIFICATION</scope>
</reference>
<evidence type="ECO:0000313" key="2">
    <source>
        <dbReference type="EMBL" id="PNR33174.1"/>
    </source>
</evidence>
<dbReference type="Gramene" id="Pp3c20_14360V3.1">
    <property type="protein sequence ID" value="Pp3c20_14360V3.1"/>
    <property type="gene ID" value="Pp3c20_14360"/>
</dbReference>
<reference evidence="2 4" key="1">
    <citation type="journal article" date="2008" name="Science">
        <title>The Physcomitrella genome reveals evolutionary insights into the conquest of land by plants.</title>
        <authorList>
            <person name="Rensing S."/>
            <person name="Lang D."/>
            <person name="Zimmer A."/>
            <person name="Terry A."/>
            <person name="Salamov A."/>
            <person name="Shapiro H."/>
            <person name="Nishiyama T."/>
            <person name="Perroud P.-F."/>
            <person name="Lindquist E."/>
            <person name="Kamisugi Y."/>
            <person name="Tanahashi T."/>
            <person name="Sakakibara K."/>
            <person name="Fujita T."/>
            <person name="Oishi K."/>
            <person name="Shin-I T."/>
            <person name="Kuroki Y."/>
            <person name="Toyoda A."/>
            <person name="Suzuki Y."/>
            <person name="Hashimoto A."/>
            <person name="Yamaguchi K."/>
            <person name="Sugano A."/>
            <person name="Kohara Y."/>
            <person name="Fujiyama A."/>
            <person name="Anterola A."/>
            <person name="Aoki S."/>
            <person name="Ashton N."/>
            <person name="Barbazuk W.B."/>
            <person name="Barker E."/>
            <person name="Bennetzen J."/>
            <person name="Bezanilla M."/>
            <person name="Blankenship R."/>
            <person name="Cho S.H."/>
            <person name="Dutcher S."/>
            <person name="Estelle M."/>
            <person name="Fawcett J.A."/>
            <person name="Gundlach H."/>
            <person name="Hanada K."/>
            <person name="Heyl A."/>
            <person name="Hicks K.A."/>
            <person name="Hugh J."/>
            <person name="Lohr M."/>
            <person name="Mayer K."/>
            <person name="Melkozernov A."/>
            <person name="Murata T."/>
            <person name="Nelson D."/>
            <person name="Pils B."/>
            <person name="Prigge M."/>
            <person name="Reiss B."/>
            <person name="Renner T."/>
            <person name="Rombauts S."/>
            <person name="Rushton P."/>
            <person name="Sanderfoot A."/>
            <person name="Schween G."/>
            <person name="Shiu S.-H."/>
            <person name="Stueber K."/>
            <person name="Theodoulou F.L."/>
            <person name="Tu H."/>
            <person name="Van de Peer Y."/>
            <person name="Verrier P.J."/>
            <person name="Waters E."/>
            <person name="Wood A."/>
            <person name="Yang L."/>
            <person name="Cove D."/>
            <person name="Cuming A."/>
            <person name="Hasebe M."/>
            <person name="Lucas S."/>
            <person name="Mishler D.B."/>
            <person name="Reski R."/>
            <person name="Grigoriev I."/>
            <person name="Quatrano R.S."/>
            <person name="Boore J.L."/>
        </authorList>
    </citation>
    <scope>NUCLEOTIDE SEQUENCE [LARGE SCALE GENOMIC DNA]</scope>
    <source>
        <strain evidence="3 4">cv. Gransden 2004</strain>
    </source>
</reference>
<protein>
    <recommendedName>
        <fullName evidence="5">Anaphase-promoting complex subunit 13</fullName>
    </recommendedName>
</protein>
<organism evidence="2">
    <name type="scientific">Physcomitrium patens</name>
    <name type="common">Spreading-leaved earth moss</name>
    <name type="synonym">Physcomitrella patens</name>
    <dbReference type="NCBI Taxonomy" id="3218"/>
    <lineage>
        <taxon>Eukaryota</taxon>
        <taxon>Viridiplantae</taxon>
        <taxon>Streptophyta</taxon>
        <taxon>Embryophyta</taxon>
        <taxon>Bryophyta</taxon>
        <taxon>Bryophytina</taxon>
        <taxon>Bryopsida</taxon>
        <taxon>Funariidae</taxon>
        <taxon>Funariales</taxon>
        <taxon>Funariaceae</taxon>
        <taxon>Physcomitrium</taxon>
    </lineage>
</organism>
<gene>
    <name evidence="2" type="ORF">PHYPA_025117</name>
</gene>
<dbReference type="PaxDb" id="3218-PP1S94_18V6.1"/>
<keyword evidence="4" id="KW-1185">Reference proteome</keyword>